<feature type="transmembrane region" description="Helical" evidence="5">
    <location>
        <begin position="190"/>
        <end position="210"/>
    </location>
</feature>
<dbReference type="Pfam" id="PF01699">
    <property type="entry name" value="Na_Ca_ex"/>
    <property type="match status" value="2"/>
</dbReference>
<feature type="domain" description="Sodium/calcium exchanger membrane region" evidence="6">
    <location>
        <begin position="195"/>
        <end position="322"/>
    </location>
</feature>
<protein>
    <submittedName>
        <fullName evidence="7">Sodium:calcium antiporter</fullName>
    </submittedName>
</protein>
<gene>
    <name evidence="7" type="ORF">J0M35_02705</name>
</gene>
<comment type="subcellular location">
    <subcellularLocation>
        <location evidence="1">Membrane</location>
        <topology evidence="1">Multi-pass membrane protein</topology>
    </subcellularLocation>
</comment>
<dbReference type="GO" id="GO:0005886">
    <property type="term" value="C:plasma membrane"/>
    <property type="evidence" value="ECO:0007669"/>
    <property type="project" value="TreeGrafter"/>
</dbReference>
<keyword evidence="4 5" id="KW-0472">Membrane</keyword>
<evidence type="ECO:0000256" key="1">
    <source>
        <dbReference type="ARBA" id="ARBA00004141"/>
    </source>
</evidence>
<feature type="transmembrane region" description="Helical" evidence="5">
    <location>
        <begin position="76"/>
        <end position="99"/>
    </location>
</feature>
<dbReference type="InterPro" id="IPR004481">
    <property type="entry name" value="K/Na/Ca-exchanger"/>
</dbReference>
<feature type="transmembrane region" description="Helical" evidence="5">
    <location>
        <begin position="287"/>
        <end position="305"/>
    </location>
</feature>
<feature type="domain" description="Sodium/calcium exchanger membrane region" evidence="6">
    <location>
        <begin position="5"/>
        <end position="159"/>
    </location>
</feature>
<evidence type="ECO:0000313" key="8">
    <source>
        <dbReference type="Proteomes" id="UP000664277"/>
    </source>
</evidence>
<name>A0A8J7TJZ1_9BACT</name>
<dbReference type="Gene3D" id="1.20.1420.30">
    <property type="entry name" value="NCX, central ion-binding region"/>
    <property type="match status" value="1"/>
</dbReference>
<proteinExistence type="predicted"/>
<keyword evidence="2 5" id="KW-0812">Transmembrane</keyword>
<evidence type="ECO:0000256" key="2">
    <source>
        <dbReference type="ARBA" id="ARBA00022692"/>
    </source>
</evidence>
<dbReference type="GO" id="GO:0008273">
    <property type="term" value="F:calcium, potassium:sodium antiporter activity"/>
    <property type="evidence" value="ECO:0007669"/>
    <property type="project" value="TreeGrafter"/>
</dbReference>
<dbReference type="GO" id="GO:0006874">
    <property type="term" value="P:intracellular calcium ion homeostasis"/>
    <property type="evidence" value="ECO:0007669"/>
    <property type="project" value="TreeGrafter"/>
</dbReference>
<dbReference type="EMBL" id="JAFLCK010000002">
    <property type="protein sequence ID" value="MBN8659245.1"/>
    <property type="molecule type" value="Genomic_DNA"/>
</dbReference>
<evidence type="ECO:0000256" key="4">
    <source>
        <dbReference type="ARBA" id="ARBA00023136"/>
    </source>
</evidence>
<evidence type="ECO:0000256" key="3">
    <source>
        <dbReference type="ARBA" id="ARBA00022989"/>
    </source>
</evidence>
<dbReference type="AlphaFoldDB" id="A0A8J7TJZ1"/>
<accession>A0A8J7TJZ1</accession>
<feature type="transmembrane region" description="Helical" evidence="5">
    <location>
        <begin position="312"/>
        <end position="332"/>
    </location>
</feature>
<reference evidence="7" key="1">
    <citation type="submission" date="2021-02" db="EMBL/GenBank/DDBJ databases">
        <title>Genome-Resolved Metagenomics of a Microbial Community Performing Photosynthetic Biological Nutrient Removal.</title>
        <authorList>
            <person name="Mcdaniel E.A."/>
        </authorList>
    </citation>
    <scope>NUCLEOTIDE SEQUENCE</scope>
    <source>
        <strain evidence="7">UWPOB_OBS1</strain>
    </source>
</reference>
<dbReference type="Proteomes" id="UP000664277">
    <property type="component" value="Unassembled WGS sequence"/>
</dbReference>
<dbReference type="InterPro" id="IPR044880">
    <property type="entry name" value="NCX_ion-bd_dom_sf"/>
</dbReference>
<dbReference type="InterPro" id="IPR004837">
    <property type="entry name" value="NaCa_Exmemb"/>
</dbReference>
<evidence type="ECO:0000259" key="6">
    <source>
        <dbReference type="Pfam" id="PF01699"/>
    </source>
</evidence>
<dbReference type="PANTHER" id="PTHR10846:SF8">
    <property type="entry name" value="INNER MEMBRANE PROTEIN YRBG"/>
    <property type="match status" value="1"/>
</dbReference>
<feature type="transmembrane region" description="Helical" evidence="5">
    <location>
        <begin position="38"/>
        <end position="64"/>
    </location>
</feature>
<dbReference type="PANTHER" id="PTHR10846">
    <property type="entry name" value="SODIUM/POTASSIUM/CALCIUM EXCHANGER"/>
    <property type="match status" value="1"/>
</dbReference>
<feature type="transmembrane region" description="Helical" evidence="5">
    <location>
        <begin position="120"/>
        <end position="136"/>
    </location>
</feature>
<comment type="caution">
    <text evidence="7">The sequence shown here is derived from an EMBL/GenBank/DDBJ whole genome shotgun (WGS) entry which is preliminary data.</text>
</comment>
<dbReference type="GO" id="GO:0005262">
    <property type="term" value="F:calcium channel activity"/>
    <property type="evidence" value="ECO:0007669"/>
    <property type="project" value="TreeGrafter"/>
</dbReference>
<feature type="transmembrane region" description="Helical" evidence="5">
    <location>
        <begin position="260"/>
        <end position="281"/>
    </location>
</feature>
<keyword evidence="3 5" id="KW-1133">Transmembrane helix</keyword>
<evidence type="ECO:0000256" key="5">
    <source>
        <dbReference type="SAM" id="Phobius"/>
    </source>
</evidence>
<evidence type="ECO:0000313" key="7">
    <source>
        <dbReference type="EMBL" id="MBN8659245.1"/>
    </source>
</evidence>
<organism evidence="7 8">
    <name type="scientific">Candidatus Obscuribacter phosphatis</name>
    <dbReference type="NCBI Taxonomy" id="1906157"/>
    <lineage>
        <taxon>Bacteria</taxon>
        <taxon>Bacillati</taxon>
        <taxon>Candidatus Melainabacteria</taxon>
        <taxon>Candidatus Obscuribacterales</taxon>
        <taxon>Candidatus Obscuribacteraceae</taxon>
        <taxon>Candidatus Obscuribacter</taxon>
    </lineage>
</organism>
<sequence length="335" mass="36477">MILDLVILVFTLIFIVFCSELFTNGIEWLGQRLQLSEGVVGSVLAAVGTALPETLIPVVALIFFGKQHGAEVGIGAIAGAPFMLSTLTFGLCGISCLLFTRSGRRKPGLEIKKGVIKRDLRFFIAAYILAMAASFLPAQGYWRPAMAVLLVLIYPFYLWKSFAHEGEVGEEPESLYLDRLLKLGSKRLRLIVPQIVLGLLGISTGAYFFVETIQNLSDDFHIPPLVLSLIICPVATELPEKINSVLWLRSNKDTLALGNVSGALVFQSCFPVAFGVAFTAWQLDTGTLLSGAVAITAATFYLLMLKFSRLQPWHLAIGSIAYAITIAAIIHLDLT</sequence>
<feature type="transmembrane region" description="Helical" evidence="5">
    <location>
        <begin position="6"/>
        <end position="26"/>
    </location>
</feature>